<dbReference type="Proteomes" id="UP000244928">
    <property type="component" value="Chromosome"/>
</dbReference>
<protein>
    <submittedName>
        <fullName evidence="4">Polyketide cyclase</fullName>
    </submittedName>
</protein>
<feature type="region of interest" description="Disordered" evidence="2">
    <location>
        <begin position="1"/>
        <end position="22"/>
    </location>
</feature>
<organism evidence="4 5">
    <name type="scientific">Dietzia lutea</name>
    <dbReference type="NCBI Taxonomy" id="546160"/>
    <lineage>
        <taxon>Bacteria</taxon>
        <taxon>Bacillati</taxon>
        <taxon>Actinomycetota</taxon>
        <taxon>Actinomycetes</taxon>
        <taxon>Mycobacteriales</taxon>
        <taxon>Dietziaceae</taxon>
        <taxon>Dietzia</taxon>
    </lineage>
</organism>
<sequence length="167" mass="18140">MSENTVPVDGDSAPGAGLTSDDVPDEIVRSVHIEADVQTVWAIVSEPGWFINDGTWTDHEITTEGDVSRVVDPVHGEFTIGTVELDPPRRAVFRWLGGMAGEVDEAQANLVEFMIEDHGSGVVLTVRETGFAGLHDDAAVRRRRFEENSEGWVSELELARVRAEGGG</sequence>
<evidence type="ECO:0000313" key="5">
    <source>
        <dbReference type="Proteomes" id="UP000244928"/>
    </source>
</evidence>
<reference evidence="4 5" key="1">
    <citation type="submission" date="2016-04" db="EMBL/GenBank/DDBJ databases">
        <title>Complete genome sequence of Dietzia lutea YIM 80766T, a strain isolated from desert soil in Egypt.</title>
        <authorList>
            <person name="Zhao J."/>
            <person name="Hu B."/>
            <person name="Geng S."/>
            <person name="Nie Y."/>
            <person name="Tang Y."/>
        </authorList>
    </citation>
    <scope>NUCLEOTIDE SEQUENCE [LARGE SCALE GENOMIC DNA]</scope>
    <source>
        <strain evidence="4 5">YIM 80766</strain>
    </source>
</reference>
<evidence type="ECO:0000256" key="2">
    <source>
        <dbReference type="SAM" id="MobiDB-lite"/>
    </source>
</evidence>
<dbReference type="AlphaFoldDB" id="A0A2S1RBB2"/>
<gene>
    <name evidence="4" type="ORF">A6035_16865</name>
</gene>
<dbReference type="Pfam" id="PF08327">
    <property type="entry name" value="AHSA1"/>
    <property type="match status" value="1"/>
</dbReference>
<evidence type="ECO:0000256" key="1">
    <source>
        <dbReference type="ARBA" id="ARBA00006817"/>
    </source>
</evidence>
<dbReference type="KEGG" id="dlu:A6035_16865"/>
<dbReference type="InterPro" id="IPR013538">
    <property type="entry name" value="ASHA1/2-like_C"/>
</dbReference>
<dbReference type="RefSeq" id="WP_108848923.1">
    <property type="nucleotide sequence ID" value="NZ_CP015449.1"/>
</dbReference>
<dbReference type="SUPFAM" id="SSF55961">
    <property type="entry name" value="Bet v1-like"/>
    <property type="match status" value="1"/>
</dbReference>
<dbReference type="InterPro" id="IPR023393">
    <property type="entry name" value="START-like_dom_sf"/>
</dbReference>
<dbReference type="OrthoDB" id="9803476at2"/>
<accession>A0A2S1RBB2</accession>
<evidence type="ECO:0000259" key="3">
    <source>
        <dbReference type="Pfam" id="PF08327"/>
    </source>
</evidence>
<name>A0A2S1RBB2_9ACTN</name>
<comment type="similarity">
    <text evidence="1">Belongs to the AHA1 family.</text>
</comment>
<dbReference type="EMBL" id="CP015449">
    <property type="protein sequence ID" value="AWH93568.1"/>
    <property type="molecule type" value="Genomic_DNA"/>
</dbReference>
<proteinExistence type="inferred from homology"/>
<dbReference type="Gene3D" id="3.30.530.20">
    <property type="match status" value="1"/>
</dbReference>
<feature type="domain" description="Activator of Hsp90 ATPase homologue 1/2-like C-terminal" evidence="3">
    <location>
        <begin position="36"/>
        <end position="152"/>
    </location>
</feature>
<evidence type="ECO:0000313" key="4">
    <source>
        <dbReference type="EMBL" id="AWH93568.1"/>
    </source>
</evidence>
<keyword evidence="5" id="KW-1185">Reference proteome</keyword>